<dbReference type="PANTHER" id="PTHR42914">
    <property type="entry name" value="7-CYANO-7-DEAZAGUANINE SYNTHASE"/>
    <property type="match status" value="1"/>
</dbReference>
<sequence>MNKKAIVLFSGGLDSTTCLVYALEQGFSCYALSFVYGQKHHVEVEQAGKIAGQYGVKEHKILSLPLDEIRGSSLTDKNLAVRDYQASDKIPDTYVPARNTIFLSFALGWGEVLGAYDIFLGANHLDYSGYPDCRPEYLHAFEKLATLATKTGVEQDQRFKIHTPLLSLSKAEIIRKGLHLGIDYSQTISCYRADINGRACGSCDSCVYRKKGFTEAGVTDPTIYA</sequence>
<dbReference type="KEGG" id="asip:AQUSIP_22960"/>
<evidence type="ECO:0000313" key="12">
    <source>
        <dbReference type="EMBL" id="VVC76969.1"/>
    </source>
</evidence>
<dbReference type="Gene3D" id="3.40.50.620">
    <property type="entry name" value="HUPs"/>
    <property type="match status" value="1"/>
</dbReference>
<protein>
    <recommendedName>
        <fullName evidence="9 11">7-cyano-7-deazaguanine synthase</fullName>
        <ecNumber evidence="9 11">6.3.4.20</ecNumber>
    </recommendedName>
    <alternativeName>
        <fullName evidence="11">7-cyano-7-carbaguanine synthase</fullName>
    </alternativeName>
    <alternativeName>
        <fullName evidence="11">PreQ(0) synthase</fullName>
    </alternativeName>
    <alternativeName>
        <fullName evidence="11">Queuosine biosynthesis protein QueC</fullName>
    </alternativeName>
</protein>
<comment type="pathway">
    <text evidence="1 11">Purine metabolism; 7-cyano-7-deazaguanine biosynthesis.</text>
</comment>
<dbReference type="EC" id="6.3.4.20" evidence="9 11"/>
<evidence type="ECO:0000256" key="7">
    <source>
        <dbReference type="ARBA" id="ARBA00022840"/>
    </source>
</evidence>
<dbReference type="InterPro" id="IPR014729">
    <property type="entry name" value="Rossmann-like_a/b/a_fold"/>
</dbReference>
<keyword evidence="2 11" id="KW-0436">Ligase</keyword>
<name>A0A5E4PIS6_9COXI</name>
<gene>
    <name evidence="11 12" type="primary">queC</name>
    <name evidence="12" type="ORF">AQUSIP_22960</name>
</gene>
<dbReference type="UniPathway" id="UPA00391"/>
<feature type="binding site" evidence="11">
    <location>
        <position position="203"/>
    </location>
    <ligand>
        <name>Zn(2+)</name>
        <dbReference type="ChEBI" id="CHEBI:29105"/>
    </ligand>
</feature>
<evidence type="ECO:0000256" key="1">
    <source>
        <dbReference type="ARBA" id="ARBA00005061"/>
    </source>
</evidence>
<dbReference type="EMBL" id="LR699120">
    <property type="protein sequence ID" value="VVC76969.1"/>
    <property type="molecule type" value="Genomic_DNA"/>
</dbReference>
<feature type="binding site" evidence="11">
    <location>
        <position position="200"/>
    </location>
    <ligand>
        <name>Zn(2+)</name>
        <dbReference type="ChEBI" id="CHEBI:29105"/>
    </ligand>
</feature>
<dbReference type="HAMAP" id="MF_01633">
    <property type="entry name" value="QueC"/>
    <property type="match status" value="1"/>
</dbReference>
<dbReference type="NCBIfam" id="TIGR00364">
    <property type="entry name" value="7-cyano-7-deazaguanine synthase QueC"/>
    <property type="match status" value="1"/>
</dbReference>
<dbReference type="PANTHER" id="PTHR42914:SF1">
    <property type="entry name" value="7-CYANO-7-DEAZAGUANINE SYNTHASE"/>
    <property type="match status" value="1"/>
</dbReference>
<dbReference type="GO" id="GO:0005524">
    <property type="term" value="F:ATP binding"/>
    <property type="evidence" value="ECO:0007669"/>
    <property type="project" value="UniProtKB-UniRule"/>
</dbReference>
<dbReference type="InterPro" id="IPR018317">
    <property type="entry name" value="QueC"/>
</dbReference>
<dbReference type="AlphaFoldDB" id="A0A5E4PIS6"/>
<comment type="catalytic activity">
    <reaction evidence="10 11">
        <text>7-carboxy-7-carbaguanine + NH4(+) + 2 ATP = 7-cyano-7-carbaguanine + 2 AMP + 2 diphosphate + 2 H(+)</text>
        <dbReference type="Rhea" id="RHEA:27982"/>
        <dbReference type="ChEBI" id="CHEBI:15378"/>
        <dbReference type="ChEBI" id="CHEBI:28938"/>
        <dbReference type="ChEBI" id="CHEBI:30616"/>
        <dbReference type="ChEBI" id="CHEBI:33019"/>
        <dbReference type="ChEBI" id="CHEBI:45075"/>
        <dbReference type="ChEBI" id="CHEBI:61036"/>
        <dbReference type="ChEBI" id="CHEBI:456215"/>
        <dbReference type="EC" id="6.3.4.20"/>
    </reaction>
</comment>
<keyword evidence="4 11" id="KW-0547">Nucleotide-binding</keyword>
<evidence type="ECO:0000256" key="9">
    <source>
        <dbReference type="ARBA" id="ARBA00039149"/>
    </source>
</evidence>
<keyword evidence="7 11" id="KW-0067">ATP-binding</keyword>
<dbReference type="OrthoDB" id="9789567at2"/>
<evidence type="ECO:0000256" key="11">
    <source>
        <dbReference type="HAMAP-Rule" id="MF_01633"/>
    </source>
</evidence>
<dbReference type="PIRSF" id="PIRSF006293">
    <property type="entry name" value="ExsB"/>
    <property type="match status" value="1"/>
</dbReference>
<dbReference type="RefSeq" id="WP_148340377.1">
    <property type="nucleotide sequence ID" value="NZ_LR699120.1"/>
</dbReference>
<evidence type="ECO:0000256" key="6">
    <source>
        <dbReference type="ARBA" id="ARBA00022833"/>
    </source>
</evidence>
<feature type="binding site" evidence="11">
    <location>
        <begin position="9"/>
        <end position="19"/>
    </location>
    <ligand>
        <name>ATP</name>
        <dbReference type="ChEBI" id="CHEBI:30616"/>
    </ligand>
</feature>
<organism evidence="12 13">
    <name type="scientific">Aquicella siphonis</name>
    <dbReference type="NCBI Taxonomy" id="254247"/>
    <lineage>
        <taxon>Bacteria</taxon>
        <taxon>Pseudomonadati</taxon>
        <taxon>Pseudomonadota</taxon>
        <taxon>Gammaproteobacteria</taxon>
        <taxon>Legionellales</taxon>
        <taxon>Coxiellaceae</taxon>
        <taxon>Aquicella</taxon>
    </lineage>
</organism>
<dbReference type="Proteomes" id="UP000324194">
    <property type="component" value="Chromosome 2"/>
</dbReference>
<dbReference type="GO" id="GO:0008270">
    <property type="term" value="F:zinc ion binding"/>
    <property type="evidence" value="ECO:0007669"/>
    <property type="project" value="UniProtKB-UniRule"/>
</dbReference>
<keyword evidence="6 11" id="KW-0862">Zinc</keyword>
<evidence type="ECO:0000313" key="13">
    <source>
        <dbReference type="Proteomes" id="UP000324194"/>
    </source>
</evidence>
<evidence type="ECO:0000256" key="4">
    <source>
        <dbReference type="ARBA" id="ARBA00022741"/>
    </source>
</evidence>
<dbReference type="GO" id="GO:0008616">
    <property type="term" value="P:tRNA queuosine(34) biosynthetic process"/>
    <property type="evidence" value="ECO:0007669"/>
    <property type="project" value="UniProtKB-UniRule"/>
</dbReference>
<proteinExistence type="inferred from homology"/>
<dbReference type="SUPFAM" id="SSF52402">
    <property type="entry name" value="Adenine nucleotide alpha hydrolases-like"/>
    <property type="match status" value="1"/>
</dbReference>
<evidence type="ECO:0000256" key="10">
    <source>
        <dbReference type="ARBA" id="ARBA00047890"/>
    </source>
</evidence>
<dbReference type="GO" id="GO:0016879">
    <property type="term" value="F:ligase activity, forming carbon-nitrogen bonds"/>
    <property type="evidence" value="ECO:0007669"/>
    <property type="project" value="UniProtKB-UniRule"/>
</dbReference>
<keyword evidence="5 11" id="KW-0671">Queuosine biosynthesis</keyword>
<accession>A0A5E4PIS6</accession>
<feature type="binding site" evidence="11">
    <location>
        <position position="206"/>
    </location>
    <ligand>
        <name>Zn(2+)</name>
        <dbReference type="ChEBI" id="CHEBI:29105"/>
    </ligand>
</feature>
<dbReference type="Pfam" id="PF06508">
    <property type="entry name" value="QueC"/>
    <property type="match status" value="1"/>
</dbReference>
<evidence type="ECO:0000256" key="3">
    <source>
        <dbReference type="ARBA" id="ARBA00022723"/>
    </source>
</evidence>
<feature type="binding site" evidence="11">
    <location>
        <position position="190"/>
    </location>
    <ligand>
        <name>Zn(2+)</name>
        <dbReference type="ChEBI" id="CHEBI:29105"/>
    </ligand>
</feature>
<comment type="function">
    <text evidence="11">Catalyzes the ATP-dependent conversion of 7-carboxy-7-deazaguanine (CDG) to 7-cyano-7-deazaguanine (preQ(0)).</text>
</comment>
<keyword evidence="13" id="KW-1185">Reference proteome</keyword>
<reference evidence="12 13" key="1">
    <citation type="submission" date="2019-08" db="EMBL/GenBank/DDBJ databases">
        <authorList>
            <person name="Guy L."/>
        </authorList>
    </citation>
    <scope>NUCLEOTIDE SEQUENCE [LARGE SCALE GENOMIC DNA]</scope>
    <source>
        <strain evidence="12 13">SGT-108</strain>
    </source>
</reference>
<keyword evidence="3 11" id="KW-0479">Metal-binding</keyword>
<evidence type="ECO:0000256" key="8">
    <source>
        <dbReference type="ARBA" id="ARBA00037993"/>
    </source>
</evidence>
<comment type="similarity">
    <text evidence="8 11">Belongs to the QueC family.</text>
</comment>
<evidence type="ECO:0000256" key="2">
    <source>
        <dbReference type="ARBA" id="ARBA00022598"/>
    </source>
</evidence>
<dbReference type="CDD" id="cd01995">
    <property type="entry name" value="QueC-like"/>
    <property type="match status" value="1"/>
</dbReference>
<evidence type="ECO:0000256" key="5">
    <source>
        <dbReference type="ARBA" id="ARBA00022785"/>
    </source>
</evidence>
<comment type="cofactor">
    <cofactor evidence="11">
        <name>Zn(2+)</name>
        <dbReference type="ChEBI" id="CHEBI:29105"/>
    </cofactor>
    <text evidence="11">Binds 1 zinc ion per subunit.</text>
</comment>